<accession>A0ABS2JZF1</accession>
<gene>
    <name evidence="2" type="ORF">ISP20_21400</name>
</gene>
<evidence type="ECO:0000256" key="1">
    <source>
        <dbReference type="SAM" id="SignalP"/>
    </source>
</evidence>
<organism evidence="2 3">
    <name type="scientific">Dyella kyungheensis</name>
    <dbReference type="NCBI Taxonomy" id="1242174"/>
    <lineage>
        <taxon>Bacteria</taxon>
        <taxon>Pseudomonadati</taxon>
        <taxon>Pseudomonadota</taxon>
        <taxon>Gammaproteobacteria</taxon>
        <taxon>Lysobacterales</taxon>
        <taxon>Rhodanobacteraceae</taxon>
        <taxon>Dyella</taxon>
    </lineage>
</organism>
<comment type="caution">
    <text evidence="2">The sequence shown here is derived from an EMBL/GenBank/DDBJ whole genome shotgun (WGS) entry which is preliminary data.</text>
</comment>
<feature type="signal peptide" evidence="1">
    <location>
        <begin position="1"/>
        <end position="20"/>
    </location>
</feature>
<evidence type="ECO:0000313" key="2">
    <source>
        <dbReference type="EMBL" id="MBM7123730.1"/>
    </source>
</evidence>
<protein>
    <recommendedName>
        <fullName evidence="4">DUF4426 domain-containing protein</fullName>
    </recommendedName>
</protein>
<keyword evidence="3" id="KW-1185">Reference proteome</keyword>
<evidence type="ECO:0008006" key="4">
    <source>
        <dbReference type="Google" id="ProtNLM"/>
    </source>
</evidence>
<feature type="chain" id="PRO_5046070822" description="DUF4426 domain-containing protein" evidence="1">
    <location>
        <begin position="21"/>
        <end position="128"/>
    </location>
</feature>
<keyword evidence="1" id="KW-0732">Signal</keyword>
<dbReference type="RefSeq" id="WP_204638242.1">
    <property type="nucleotide sequence ID" value="NZ_JADIKC010000021.1"/>
</dbReference>
<reference evidence="2 3" key="1">
    <citation type="submission" date="2020-10" db="EMBL/GenBank/DDBJ databases">
        <title>Phylogeny of dyella-like bacteria.</title>
        <authorList>
            <person name="Fu J."/>
        </authorList>
    </citation>
    <scope>NUCLEOTIDE SEQUENCE [LARGE SCALE GENOMIC DNA]</scope>
    <source>
        <strain evidence="2 3">THG-B117</strain>
    </source>
</reference>
<dbReference type="EMBL" id="JADIKC010000021">
    <property type="protein sequence ID" value="MBM7123730.1"/>
    <property type="molecule type" value="Genomic_DNA"/>
</dbReference>
<proteinExistence type="predicted"/>
<name>A0ABS2JZF1_9GAMM</name>
<evidence type="ECO:0000313" key="3">
    <source>
        <dbReference type="Proteomes" id="UP001430065"/>
    </source>
</evidence>
<sequence>MRYWFLVVLTLLLATSPAFAQTSAPKITGVYSSLRYNKEGGDLLGMELLVFPTKAGGYSAFVQIAEGGAPFTRVVPFFVEGSRISFVIPLEGAFAEMRFEGELKETSLIISLPNKEKQTLRRGKSYWQ</sequence>
<dbReference type="Proteomes" id="UP001430065">
    <property type="component" value="Unassembled WGS sequence"/>
</dbReference>